<evidence type="ECO:0000256" key="1">
    <source>
        <dbReference type="ARBA" id="ARBA00001936"/>
    </source>
</evidence>
<dbReference type="Gene3D" id="3.90.79.10">
    <property type="entry name" value="Nucleoside Triphosphate Pyrophosphohydrolase"/>
    <property type="match status" value="1"/>
</dbReference>
<organism evidence="19">
    <name type="scientific">Phallusia mammillata</name>
    <dbReference type="NCBI Taxonomy" id="59560"/>
    <lineage>
        <taxon>Eukaryota</taxon>
        <taxon>Metazoa</taxon>
        <taxon>Chordata</taxon>
        <taxon>Tunicata</taxon>
        <taxon>Ascidiacea</taxon>
        <taxon>Phlebobranchia</taxon>
        <taxon>Ascidiidae</taxon>
        <taxon>Phallusia</taxon>
    </lineage>
</organism>
<comment type="similarity">
    <text evidence="5">Belongs to the Nudix hydrolase family. DCP2 subfamily.</text>
</comment>
<dbReference type="GO" id="GO:0000932">
    <property type="term" value="C:P-body"/>
    <property type="evidence" value="ECO:0007669"/>
    <property type="project" value="UniProtKB-SubCell"/>
</dbReference>
<dbReference type="InterPro" id="IPR015797">
    <property type="entry name" value="NUDIX_hydrolase-like_dom_sf"/>
</dbReference>
<evidence type="ECO:0000256" key="9">
    <source>
        <dbReference type="ARBA" id="ARBA00022801"/>
    </source>
</evidence>
<dbReference type="EMBL" id="LR784381">
    <property type="protein sequence ID" value="CAB3236384.1"/>
    <property type="molecule type" value="mRNA"/>
</dbReference>
<dbReference type="SUPFAM" id="SSF140586">
    <property type="entry name" value="Dcp2 domain-like"/>
    <property type="match status" value="1"/>
</dbReference>
<proteinExistence type="evidence at transcript level"/>
<comment type="cofactor">
    <cofactor evidence="1">
        <name>Mn(2+)</name>
        <dbReference type="ChEBI" id="CHEBI:29035"/>
    </cofactor>
</comment>
<keyword evidence="9 19" id="KW-0378">Hydrolase</keyword>
<feature type="compositionally biased region" description="Polar residues" evidence="17">
    <location>
        <begin position="266"/>
        <end position="279"/>
    </location>
</feature>
<dbReference type="GO" id="GO:0140933">
    <property type="term" value="F:5'-(N(7)-methylguanosine 5'-triphospho)-[mRNA] hydrolase activity"/>
    <property type="evidence" value="ECO:0007669"/>
    <property type="project" value="UniProtKB-EC"/>
</dbReference>
<dbReference type="Pfam" id="PF05026">
    <property type="entry name" value="DCP2"/>
    <property type="match status" value="1"/>
</dbReference>
<evidence type="ECO:0000256" key="17">
    <source>
        <dbReference type="SAM" id="MobiDB-lite"/>
    </source>
</evidence>
<keyword evidence="11" id="KW-0464">Manganese</keyword>
<dbReference type="GO" id="GO:0005634">
    <property type="term" value="C:nucleus"/>
    <property type="evidence" value="ECO:0007669"/>
    <property type="project" value="UniProtKB-SubCell"/>
</dbReference>
<dbReference type="FunFam" id="3.90.79.10:FF:000003">
    <property type="entry name" value="M7GpppN-mRNA hydrolase isoform 2"/>
    <property type="match status" value="1"/>
</dbReference>
<evidence type="ECO:0000256" key="15">
    <source>
        <dbReference type="ARBA" id="ARBA00068566"/>
    </source>
</evidence>
<evidence type="ECO:0000256" key="13">
    <source>
        <dbReference type="ARBA" id="ARBA00047661"/>
    </source>
</evidence>
<sequence length="384" mass="44267">MTAKLHIKNTVLDDLCSRFLLNIPAQEKEDMVRLCFQIELAHWFYLDFYRPEDTSLPDCRMHEFAKIIFREYPFLLKPKDVNVDDVLDKWKAYKRSVPTYGAILLNHTLEYVVLVQGFWIKASWGFPKGKVNHLETPEACAVREVLEETGFDITGMVDKTQFAEHHLNEQLSRLYFVPNVPMDAEFKPKTRGEIKQVTWFHVDDLPAHRKDTAPKQALNLSANCFFMVMPFVKQLRRWIATNKSKMSVEKPLTNGSSRKDCKSTEKSTPQKASGSKFLNSLNSPVSVDKTVANQQHEIFSRGNFAEVELVTSLFKPQSADSSQKRRRGTGRGRNLTPTKSKQHSLDNKGRAKAINEEYMLDAWKNFTFDLDAMEKAILQFHQPS</sequence>
<comment type="cofactor">
    <cofactor evidence="2">
        <name>Mg(2+)</name>
        <dbReference type="ChEBI" id="CHEBI:18420"/>
    </cofactor>
</comment>
<dbReference type="GO" id="GO:0000290">
    <property type="term" value="P:deadenylation-dependent decapping of nuclear-transcribed mRNA"/>
    <property type="evidence" value="ECO:0007669"/>
    <property type="project" value="InterPro"/>
</dbReference>
<dbReference type="PANTHER" id="PTHR23114">
    <property type="entry name" value="M7GPPPN-MRNA HYDROLASE"/>
    <property type="match status" value="1"/>
</dbReference>
<keyword evidence="7" id="KW-0597">Phosphoprotein</keyword>
<dbReference type="PROSITE" id="PS51462">
    <property type="entry name" value="NUDIX"/>
    <property type="match status" value="1"/>
</dbReference>
<evidence type="ECO:0000256" key="4">
    <source>
        <dbReference type="ARBA" id="ARBA00004201"/>
    </source>
</evidence>
<keyword evidence="12" id="KW-0539">Nucleus</keyword>
<dbReference type="PROSITE" id="PS00893">
    <property type="entry name" value="NUDIX_BOX"/>
    <property type="match status" value="1"/>
</dbReference>
<keyword evidence="8" id="KW-0479">Metal-binding</keyword>
<dbReference type="GO" id="GO:0000184">
    <property type="term" value="P:nuclear-transcribed mRNA catabolic process, nonsense-mediated decay"/>
    <property type="evidence" value="ECO:0007669"/>
    <property type="project" value="InterPro"/>
</dbReference>
<evidence type="ECO:0000256" key="16">
    <source>
        <dbReference type="ARBA" id="ARBA00078183"/>
    </source>
</evidence>
<evidence type="ECO:0000259" key="18">
    <source>
        <dbReference type="PROSITE" id="PS51462"/>
    </source>
</evidence>
<protein>
    <recommendedName>
        <fullName evidence="15">m7GpppN-mRNA hydrolase</fullName>
    </recommendedName>
    <alternativeName>
        <fullName evidence="16">mRNA-decapping enzyme 2</fullName>
    </alternativeName>
</protein>
<dbReference type="AlphaFoldDB" id="A0A6F9DBC9"/>
<dbReference type="PANTHER" id="PTHR23114:SF17">
    <property type="entry name" value="M7GPPPN-MRNA HYDROLASE"/>
    <property type="match status" value="1"/>
</dbReference>
<accession>A0A6F9DBC9</accession>
<dbReference type="GO" id="GO:0003723">
    <property type="term" value="F:RNA binding"/>
    <property type="evidence" value="ECO:0007669"/>
    <property type="project" value="UniProtKB-KW"/>
</dbReference>
<dbReference type="FunFam" id="1.10.10.1050:FF:000001">
    <property type="entry name" value="M7GpppN-mRNA hydrolase isoform 2"/>
    <property type="match status" value="1"/>
</dbReference>
<evidence type="ECO:0000256" key="3">
    <source>
        <dbReference type="ARBA" id="ARBA00004123"/>
    </source>
</evidence>
<evidence type="ECO:0000256" key="7">
    <source>
        <dbReference type="ARBA" id="ARBA00022553"/>
    </source>
</evidence>
<gene>
    <name evidence="19" type="primary">Dcp2</name>
</gene>
<feature type="region of interest" description="Disordered" evidence="17">
    <location>
        <begin position="316"/>
        <end position="349"/>
    </location>
</feature>
<comment type="subcellular location">
    <subcellularLocation>
        <location evidence="4">Cytoplasm</location>
        <location evidence="4">P-body</location>
    </subcellularLocation>
    <subcellularLocation>
        <location evidence="3">Nucleus</location>
    </subcellularLocation>
</comment>
<dbReference type="InterPro" id="IPR044099">
    <property type="entry name" value="Dcp2_NUDIX"/>
</dbReference>
<evidence type="ECO:0000256" key="2">
    <source>
        <dbReference type="ARBA" id="ARBA00001946"/>
    </source>
</evidence>
<keyword evidence="10" id="KW-0694">RNA-binding</keyword>
<evidence type="ECO:0000313" key="19">
    <source>
        <dbReference type="EMBL" id="CAB3236384.1"/>
    </source>
</evidence>
<dbReference type="Pfam" id="PF00293">
    <property type="entry name" value="NUDIX"/>
    <property type="match status" value="1"/>
</dbReference>
<dbReference type="InterPro" id="IPR000086">
    <property type="entry name" value="NUDIX_hydrolase_dom"/>
</dbReference>
<dbReference type="GO" id="GO:0030145">
    <property type="term" value="F:manganese ion binding"/>
    <property type="evidence" value="ECO:0007669"/>
    <property type="project" value="InterPro"/>
</dbReference>
<evidence type="ECO:0000256" key="8">
    <source>
        <dbReference type="ARBA" id="ARBA00022723"/>
    </source>
</evidence>
<comment type="function">
    <text evidence="14">Decapping metalloenzyme that catalyzes the cleavage of the cap structure on mRNAs. Removes the 7-methyl guanine cap structure from mRNA molecules, yielding a 5'-phosphorylated mRNA fragment and 7m-GDP. Necessary for the degradation of mRNAs, both in normal mRNA turnover and in nonsense-mediated mRNA decay. Plays a role in replication-dependent histone mRNA degradation. Has higher activity towards mRNAs that lack a poly(A) tail. Has no activity towards a cap structure lacking an RNA moiety. The presence of a N(6)-methyladenosine methylation at the second transcribed position of mRNAs (N(6),2'-O-dimethyladenosine cap; m6A(m)) provides resistance to DCP2-mediated decapping. Blocks autophagy in nutrient-rich conditions by repressing the expression of ATG-related genes through degradation of their transcripts.</text>
</comment>
<dbReference type="CDD" id="cd03672">
    <property type="entry name" value="NUDIX_Dcp2p_Nudt20"/>
    <property type="match status" value="1"/>
</dbReference>
<dbReference type="SUPFAM" id="SSF55811">
    <property type="entry name" value="Nudix"/>
    <property type="match status" value="1"/>
</dbReference>
<evidence type="ECO:0000256" key="11">
    <source>
        <dbReference type="ARBA" id="ARBA00023211"/>
    </source>
</evidence>
<dbReference type="InterPro" id="IPR020084">
    <property type="entry name" value="NUDIX_hydrolase_CS"/>
</dbReference>
<name>A0A6F9DBC9_9ASCI</name>
<dbReference type="SMART" id="SM01125">
    <property type="entry name" value="DCP2"/>
    <property type="match status" value="1"/>
</dbReference>
<evidence type="ECO:0000256" key="6">
    <source>
        <dbReference type="ARBA" id="ARBA00022490"/>
    </source>
</evidence>
<evidence type="ECO:0000256" key="14">
    <source>
        <dbReference type="ARBA" id="ARBA00060003"/>
    </source>
</evidence>
<feature type="region of interest" description="Disordered" evidence="17">
    <location>
        <begin position="249"/>
        <end position="279"/>
    </location>
</feature>
<dbReference type="InterPro" id="IPR036189">
    <property type="entry name" value="DCP2_BoxA_sf"/>
</dbReference>
<evidence type="ECO:0000256" key="12">
    <source>
        <dbReference type="ARBA" id="ARBA00023242"/>
    </source>
</evidence>
<dbReference type="Gene3D" id="1.10.10.1050">
    <property type="entry name" value="Dcp2, box A domain"/>
    <property type="match status" value="1"/>
</dbReference>
<feature type="domain" description="Nudix hydrolase" evidence="18">
    <location>
        <begin position="95"/>
        <end position="222"/>
    </location>
</feature>
<evidence type="ECO:0000256" key="5">
    <source>
        <dbReference type="ARBA" id="ARBA00005279"/>
    </source>
</evidence>
<keyword evidence="6" id="KW-0963">Cytoplasm</keyword>
<reference evidence="19" key="1">
    <citation type="submission" date="2020-04" db="EMBL/GenBank/DDBJ databases">
        <authorList>
            <person name="Neveu A P."/>
        </authorList>
    </citation>
    <scope>NUCLEOTIDE SEQUENCE</scope>
    <source>
        <tissue evidence="19">Whole embryo</tissue>
    </source>
</reference>
<comment type="catalytic activity">
    <reaction evidence="13">
        <text>a 5'-end (N(7)-methyl 5'-triphosphoguanosine)-ribonucleoside in mRNA + H2O = N(7)-methyl-GDP + a 5'-end phospho-ribonucleoside in mRNA + 2 H(+)</text>
        <dbReference type="Rhea" id="RHEA:67484"/>
        <dbReference type="Rhea" id="RHEA-COMP:15692"/>
        <dbReference type="Rhea" id="RHEA-COMP:17167"/>
        <dbReference type="ChEBI" id="CHEBI:15377"/>
        <dbReference type="ChEBI" id="CHEBI:15378"/>
        <dbReference type="ChEBI" id="CHEBI:63714"/>
        <dbReference type="ChEBI" id="CHEBI:138282"/>
        <dbReference type="ChEBI" id="CHEBI:156461"/>
        <dbReference type="EC" id="3.6.1.62"/>
    </reaction>
    <physiologicalReaction direction="left-to-right" evidence="13">
        <dbReference type="Rhea" id="RHEA:67485"/>
    </physiologicalReaction>
</comment>
<dbReference type="InterPro" id="IPR007722">
    <property type="entry name" value="DCP2_BoxA"/>
</dbReference>
<evidence type="ECO:0000256" key="10">
    <source>
        <dbReference type="ARBA" id="ARBA00022884"/>
    </source>
</evidence>